<dbReference type="OMA" id="KYANWAV"/>
<evidence type="ECO:0000256" key="9">
    <source>
        <dbReference type="ARBA" id="ARBA00023136"/>
    </source>
</evidence>
<evidence type="ECO:0000256" key="10">
    <source>
        <dbReference type="SAM" id="Phobius"/>
    </source>
</evidence>
<dbReference type="GO" id="GO:0005886">
    <property type="term" value="C:plasma membrane"/>
    <property type="evidence" value="ECO:0007669"/>
    <property type="project" value="TreeGrafter"/>
</dbReference>
<proteinExistence type="inferred from homology"/>
<dbReference type="GeneID" id="27326670"/>
<dbReference type="SMART" id="SM01021">
    <property type="entry name" value="Bac_rhodopsin"/>
    <property type="match status" value="1"/>
</dbReference>
<dbReference type="PRINTS" id="PR00251">
    <property type="entry name" value="BACTRLOPSIN"/>
</dbReference>
<evidence type="ECO:0000256" key="1">
    <source>
        <dbReference type="ARBA" id="ARBA00004141"/>
    </source>
</evidence>
<keyword evidence="3" id="KW-0675">Receptor</keyword>
<evidence type="ECO:0000256" key="8">
    <source>
        <dbReference type="ARBA" id="ARBA00022991"/>
    </source>
</evidence>
<dbReference type="Pfam" id="PF01036">
    <property type="entry name" value="Bac_rhodopsin"/>
    <property type="match status" value="1"/>
</dbReference>
<accession>A0A0D1Z3A4</accession>
<dbReference type="HOGENOM" id="CLU_054785_2_1_1"/>
<dbReference type="InterPro" id="IPR001425">
    <property type="entry name" value="Arc/bac/fun_rhodopsins"/>
</dbReference>
<dbReference type="AlphaFoldDB" id="A0A0D1Z3A4"/>
<dbReference type="EMBL" id="KN847525">
    <property type="protein sequence ID" value="KIV89243.1"/>
    <property type="molecule type" value="Genomic_DNA"/>
</dbReference>
<feature type="transmembrane region" description="Helical" evidence="10">
    <location>
        <begin position="227"/>
        <end position="249"/>
    </location>
</feature>
<dbReference type="VEuPathDB" id="FungiDB:PV10_08825"/>
<dbReference type="PANTHER" id="PTHR28286:SF1">
    <property type="entry name" value="30 KDA HEAT SHOCK PROTEIN-RELATED"/>
    <property type="match status" value="1"/>
</dbReference>
<feature type="transmembrane region" description="Helical" evidence="10">
    <location>
        <begin position="193"/>
        <end position="215"/>
    </location>
</feature>
<keyword evidence="7 10" id="KW-1133">Transmembrane helix</keyword>
<feature type="transmembrane region" description="Helical" evidence="10">
    <location>
        <begin position="158"/>
        <end position="181"/>
    </location>
</feature>
<dbReference type="GO" id="GO:0005783">
    <property type="term" value="C:endoplasmic reticulum"/>
    <property type="evidence" value="ECO:0007669"/>
    <property type="project" value="TreeGrafter"/>
</dbReference>
<keyword evidence="12" id="KW-1185">Reference proteome</keyword>
<keyword evidence="6" id="KW-0681">Retinal protein</keyword>
<dbReference type="Proteomes" id="UP000054302">
    <property type="component" value="Unassembled WGS sequence"/>
</dbReference>
<keyword evidence="3" id="KW-0600">Photoreceptor protein</keyword>
<dbReference type="RefSeq" id="XP_016220817.1">
    <property type="nucleotide sequence ID" value="XM_016373906.1"/>
</dbReference>
<comment type="subcellular location">
    <subcellularLocation>
        <location evidence="1">Membrane</location>
        <topology evidence="1">Multi-pass membrane protein</topology>
    </subcellularLocation>
</comment>
<dbReference type="CDD" id="cd15239">
    <property type="entry name" value="7tm_YRO2_fungal-like"/>
    <property type="match status" value="1"/>
</dbReference>
<feature type="transmembrane region" description="Helical" evidence="10">
    <location>
        <begin position="28"/>
        <end position="49"/>
    </location>
</feature>
<sequence length="303" mass="33216">MGNRAVEINGFTNTVTTDNHITTRGSSWLFAVTAFMGFSSLVFMGLSFMKPRTQRLFHYLLAALTLISAIAYFSQGSNLGWTAIEVQWSRSNAKVAGDMRQIFYVRYIDYFITIPLLLATLLLTAGLPTPTIWYTLLISEVFVVTRLVGALVKSTYKWGFFTFGLSSLFFLLYTIIIEGRAYSRPLGADLTRLYGILSIWTACILLVYPIIWGVSEGGNVIPLDSEMIAYGILDILTKPIFGAVLLWGLRNVDLERLGIQVRDAHEGIATEPVADEKKTEADVSAGVVNGGGSGGVATAPQTV</sequence>
<evidence type="ECO:0000256" key="7">
    <source>
        <dbReference type="ARBA" id="ARBA00022989"/>
    </source>
</evidence>
<keyword evidence="4" id="KW-0716">Sensory transduction</keyword>
<evidence type="ECO:0008006" key="13">
    <source>
        <dbReference type="Google" id="ProtNLM"/>
    </source>
</evidence>
<organism evidence="11 12">
    <name type="scientific">Exophiala mesophila</name>
    <name type="common">Black yeast-like fungus</name>
    <dbReference type="NCBI Taxonomy" id="212818"/>
    <lineage>
        <taxon>Eukaryota</taxon>
        <taxon>Fungi</taxon>
        <taxon>Dikarya</taxon>
        <taxon>Ascomycota</taxon>
        <taxon>Pezizomycotina</taxon>
        <taxon>Eurotiomycetes</taxon>
        <taxon>Chaetothyriomycetidae</taxon>
        <taxon>Chaetothyriales</taxon>
        <taxon>Herpotrichiellaceae</taxon>
        <taxon>Exophiala</taxon>
    </lineage>
</organism>
<gene>
    <name evidence="11" type="ORF">PV10_08825</name>
</gene>
<dbReference type="PANTHER" id="PTHR28286">
    <property type="match status" value="1"/>
</dbReference>
<evidence type="ECO:0000256" key="4">
    <source>
        <dbReference type="ARBA" id="ARBA00022606"/>
    </source>
</evidence>
<dbReference type="EMBL" id="KN847525">
    <property type="protein sequence ID" value="KIV89242.1"/>
    <property type="molecule type" value="Genomic_DNA"/>
</dbReference>
<keyword evidence="8" id="KW-0157">Chromophore</keyword>
<dbReference type="GO" id="GO:0007602">
    <property type="term" value="P:phototransduction"/>
    <property type="evidence" value="ECO:0007669"/>
    <property type="project" value="UniProtKB-KW"/>
</dbReference>
<dbReference type="SUPFAM" id="SSF81321">
    <property type="entry name" value="Family A G protein-coupled receptor-like"/>
    <property type="match status" value="1"/>
</dbReference>
<dbReference type="GO" id="GO:0009881">
    <property type="term" value="F:photoreceptor activity"/>
    <property type="evidence" value="ECO:0007669"/>
    <property type="project" value="UniProtKB-KW"/>
</dbReference>
<dbReference type="InterPro" id="IPR043476">
    <property type="entry name" value="Yro2-like_7TM"/>
</dbReference>
<dbReference type="Gene3D" id="1.20.1070.10">
    <property type="entry name" value="Rhodopsin 7-helix transmembrane proteins"/>
    <property type="match status" value="1"/>
</dbReference>
<evidence type="ECO:0000256" key="3">
    <source>
        <dbReference type="ARBA" id="ARBA00022543"/>
    </source>
</evidence>
<keyword evidence="5 10" id="KW-0812">Transmembrane</keyword>
<keyword evidence="9 10" id="KW-0472">Membrane</keyword>
<comment type="similarity">
    <text evidence="2">Belongs to the archaeal/bacterial/fungal opsin family.</text>
</comment>
<feature type="transmembrane region" description="Helical" evidence="10">
    <location>
        <begin position="107"/>
        <end position="125"/>
    </location>
</feature>
<evidence type="ECO:0000313" key="11">
    <source>
        <dbReference type="EMBL" id="KIV89242.1"/>
    </source>
</evidence>
<evidence type="ECO:0000313" key="12">
    <source>
        <dbReference type="Proteomes" id="UP000054302"/>
    </source>
</evidence>
<dbReference type="OrthoDB" id="536545at2759"/>
<evidence type="ECO:0000256" key="5">
    <source>
        <dbReference type="ARBA" id="ARBA00022692"/>
    </source>
</evidence>
<feature type="transmembrane region" description="Helical" evidence="10">
    <location>
        <begin position="56"/>
        <end position="73"/>
    </location>
</feature>
<dbReference type="RefSeq" id="XP_016220816.1">
    <property type="nucleotide sequence ID" value="XM_016373905.1"/>
</dbReference>
<name>A0A0D1Z3A4_EXOME</name>
<evidence type="ECO:0000256" key="6">
    <source>
        <dbReference type="ARBA" id="ARBA00022925"/>
    </source>
</evidence>
<reference evidence="11 12" key="1">
    <citation type="submission" date="2015-01" db="EMBL/GenBank/DDBJ databases">
        <title>The Genome Sequence of Exophiala mesophila CBS40295.</title>
        <authorList>
            <consortium name="The Broad Institute Genomics Platform"/>
            <person name="Cuomo C."/>
            <person name="de Hoog S."/>
            <person name="Gorbushina A."/>
            <person name="Stielow B."/>
            <person name="Teixiera M."/>
            <person name="Abouelleil A."/>
            <person name="Chapman S.B."/>
            <person name="Priest M."/>
            <person name="Young S.K."/>
            <person name="Wortman J."/>
            <person name="Nusbaum C."/>
            <person name="Birren B."/>
        </authorList>
    </citation>
    <scope>NUCLEOTIDE SEQUENCE [LARGE SCALE GENOMIC DNA]</scope>
    <source>
        <strain evidence="11 12">CBS 40295</strain>
    </source>
</reference>
<dbReference type="FunFam" id="1.20.1070.10:FF:000160">
    <property type="entry name" value="Related to Opsin-1"/>
    <property type="match status" value="1"/>
</dbReference>
<protein>
    <recommendedName>
        <fullName evidence="13">Family A G protein-coupled receptor-like protein</fullName>
    </recommendedName>
</protein>
<evidence type="ECO:0000256" key="2">
    <source>
        <dbReference type="ARBA" id="ARBA00008130"/>
    </source>
</evidence>